<dbReference type="PROSITE" id="PS00107">
    <property type="entry name" value="PROTEIN_KINASE_ATP"/>
    <property type="match status" value="1"/>
</dbReference>
<evidence type="ECO:0000256" key="12">
    <source>
        <dbReference type="ARBA" id="ARBA00023298"/>
    </source>
</evidence>
<keyword evidence="23" id="KW-1185">Reference proteome</keyword>
<dbReference type="Pfam" id="PF07714">
    <property type="entry name" value="PK_Tyr_Ser-Thr"/>
    <property type="match status" value="1"/>
</dbReference>
<dbReference type="PRINTS" id="PR00109">
    <property type="entry name" value="TYRKINASE"/>
</dbReference>
<evidence type="ECO:0000259" key="21">
    <source>
        <dbReference type="PROSITE" id="PS50011"/>
    </source>
</evidence>
<evidence type="ECO:0000256" key="19">
    <source>
        <dbReference type="SAM" id="MobiDB-lite"/>
    </source>
</evidence>
<dbReference type="InterPro" id="IPR001245">
    <property type="entry name" value="Ser-Thr/Tyr_kinase_cat_dom"/>
</dbReference>
<evidence type="ECO:0000259" key="20">
    <source>
        <dbReference type="PROSITE" id="PS50001"/>
    </source>
</evidence>
<evidence type="ECO:0000256" key="11">
    <source>
        <dbReference type="ARBA" id="ARBA00023137"/>
    </source>
</evidence>
<dbReference type="Proteomes" id="UP000594260">
    <property type="component" value="Unplaced"/>
</dbReference>
<feature type="binding site" evidence="17">
    <location>
        <position position="493"/>
    </location>
    <ligand>
        <name>ATP</name>
        <dbReference type="ChEBI" id="CHEBI:30616"/>
    </ligand>
</feature>
<keyword evidence="3" id="KW-0268">Exocytosis</keyword>
<evidence type="ECO:0000256" key="5">
    <source>
        <dbReference type="ARBA" id="ARBA00022679"/>
    </source>
</evidence>
<dbReference type="PROSITE" id="PS50297">
    <property type="entry name" value="ANK_REP_REGION"/>
    <property type="match status" value="3"/>
</dbReference>
<dbReference type="Gene3D" id="1.25.40.20">
    <property type="entry name" value="Ankyrin repeat-containing domain"/>
    <property type="match status" value="1"/>
</dbReference>
<dbReference type="Gene3D" id="3.30.200.20">
    <property type="entry name" value="Phosphorylase Kinase, domain 1"/>
    <property type="match status" value="1"/>
</dbReference>
<dbReference type="SMART" id="SM00248">
    <property type="entry name" value="ANK"/>
    <property type="match status" value="4"/>
</dbReference>
<dbReference type="AlphaFoldDB" id="A0A7M7KG27"/>
<dbReference type="SMART" id="SM00219">
    <property type="entry name" value="TyrKc"/>
    <property type="match status" value="1"/>
</dbReference>
<dbReference type="SUPFAM" id="SSF55550">
    <property type="entry name" value="SH2 domain"/>
    <property type="match status" value="2"/>
</dbReference>
<keyword evidence="11 18" id="KW-0829">Tyrosine-protein kinase</keyword>
<dbReference type="CTD" id="44353"/>
<dbReference type="SUPFAM" id="SSF48403">
    <property type="entry name" value="Ankyrin repeat"/>
    <property type="match status" value="1"/>
</dbReference>
<keyword evidence="4" id="KW-1052">Target cell membrane</keyword>
<feature type="repeat" description="ANK" evidence="15">
    <location>
        <begin position="182"/>
        <end position="214"/>
    </location>
</feature>
<keyword evidence="7 18" id="KW-0418">Kinase</keyword>
<dbReference type="GO" id="GO:0006887">
    <property type="term" value="P:exocytosis"/>
    <property type="evidence" value="ECO:0007669"/>
    <property type="project" value="UniProtKB-KW"/>
</dbReference>
<dbReference type="RefSeq" id="XP_022665315.1">
    <property type="nucleotide sequence ID" value="XM_022809580.1"/>
</dbReference>
<feature type="domain" description="Protein kinase" evidence="21">
    <location>
        <begin position="462"/>
        <end position="776"/>
    </location>
</feature>
<keyword evidence="6 17" id="KW-0547">Nucleotide-binding</keyword>
<name>A0A7M7KG27_VARDE</name>
<dbReference type="InterPro" id="IPR050198">
    <property type="entry name" value="Non-receptor_tyrosine_kinases"/>
</dbReference>
<dbReference type="GO" id="GO:0050793">
    <property type="term" value="P:regulation of developmental process"/>
    <property type="evidence" value="ECO:0007669"/>
    <property type="project" value="UniProtKB-ARBA"/>
</dbReference>
<evidence type="ECO:0000256" key="1">
    <source>
        <dbReference type="ARBA" id="ARBA00004175"/>
    </source>
</evidence>
<comment type="subcellular location">
    <subcellularLocation>
        <location evidence="2">Endomembrane system</location>
    </subcellularLocation>
    <subcellularLocation>
        <location evidence="1">Target cell membrane</location>
    </subcellularLocation>
</comment>
<keyword evidence="9" id="KW-0638">Presynaptic neurotoxin</keyword>
<evidence type="ECO:0000313" key="22">
    <source>
        <dbReference type="EnsemblMetazoa" id="XP_022665317"/>
    </source>
</evidence>
<dbReference type="KEGG" id="vde:111252119"/>
<accession>A0A7M7KG27</accession>
<dbReference type="GO" id="GO:0030182">
    <property type="term" value="P:neuron differentiation"/>
    <property type="evidence" value="ECO:0007669"/>
    <property type="project" value="UniProtKB-ARBA"/>
</dbReference>
<dbReference type="EC" id="2.7.10.2" evidence="18"/>
<dbReference type="EnsemblMetazoa" id="XM_022809582">
    <property type="protein sequence ID" value="XP_022665317"/>
    <property type="gene ID" value="LOC111252119"/>
</dbReference>
<evidence type="ECO:0000256" key="16">
    <source>
        <dbReference type="PROSITE-ProRule" id="PRU00191"/>
    </source>
</evidence>
<keyword evidence="16" id="KW-0727">SH2 domain</keyword>
<dbReference type="InParanoid" id="A0A7M7KG27"/>
<dbReference type="InterPro" id="IPR036860">
    <property type="entry name" value="SH2_dom_sf"/>
</dbReference>
<evidence type="ECO:0000256" key="4">
    <source>
        <dbReference type="ARBA" id="ARBA00022537"/>
    </source>
</evidence>
<dbReference type="Gene3D" id="1.10.510.10">
    <property type="entry name" value="Transferase(Phosphotransferase) domain 1"/>
    <property type="match status" value="1"/>
</dbReference>
<dbReference type="InterPro" id="IPR002110">
    <property type="entry name" value="Ankyrin_rpt"/>
</dbReference>
<dbReference type="PRINTS" id="PR00401">
    <property type="entry name" value="SH2DOMAIN"/>
</dbReference>
<dbReference type="PROSITE" id="PS50001">
    <property type="entry name" value="SH2"/>
    <property type="match status" value="2"/>
</dbReference>
<dbReference type="PANTHER" id="PTHR24418">
    <property type="entry name" value="TYROSINE-PROTEIN KINASE"/>
    <property type="match status" value="1"/>
</dbReference>
<feature type="repeat" description="ANK" evidence="15">
    <location>
        <begin position="249"/>
        <end position="281"/>
    </location>
</feature>
<reference evidence="22" key="1">
    <citation type="submission" date="2021-01" db="UniProtKB">
        <authorList>
            <consortium name="EnsemblMetazoa"/>
        </authorList>
    </citation>
    <scope>IDENTIFICATION</scope>
</reference>
<dbReference type="Pfam" id="PF12796">
    <property type="entry name" value="Ank_2"/>
    <property type="match status" value="1"/>
</dbReference>
<feature type="region of interest" description="Disordered" evidence="19">
    <location>
        <begin position="1"/>
        <end position="24"/>
    </location>
</feature>
<keyword evidence="9" id="KW-0528">Neurotoxin</keyword>
<dbReference type="InterPro" id="IPR011009">
    <property type="entry name" value="Kinase-like_dom_sf"/>
</dbReference>
<dbReference type="Gene3D" id="3.30.505.10">
    <property type="entry name" value="SH2 domain"/>
    <property type="match status" value="2"/>
</dbReference>
<dbReference type="GO" id="GO:0004715">
    <property type="term" value="F:non-membrane spanning protein tyrosine kinase activity"/>
    <property type="evidence" value="ECO:0007669"/>
    <property type="project" value="UniProtKB-EC"/>
</dbReference>
<dbReference type="GO" id="GO:0005524">
    <property type="term" value="F:ATP binding"/>
    <property type="evidence" value="ECO:0007669"/>
    <property type="project" value="UniProtKB-UniRule"/>
</dbReference>
<dbReference type="FunFam" id="1.10.510.10:FF:001512">
    <property type="entry name" value="Receptor tyrosine-protein kinase erbB-2"/>
    <property type="match status" value="1"/>
</dbReference>
<keyword evidence="15" id="KW-0040">ANK repeat</keyword>
<dbReference type="GO" id="GO:0044218">
    <property type="term" value="C:other organism cell membrane"/>
    <property type="evidence" value="ECO:0007669"/>
    <property type="project" value="UniProtKB-KW"/>
</dbReference>
<dbReference type="PROSITE" id="PS00109">
    <property type="entry name" value="PROTEIN_KINASE_TYR"/>
    <property type="match status" value="1"/>
</dbReference>
<dbReference type="GO" id="GO:0048468">
    <property type="term" value="P:cell development"/>
    <property type="evidence" value="ECO:0007669"/>
    <property type="project" value="UniProtKB-ARBA"/>
</dbReference>
<evidence type="ECO:0000256" key="13">
    <source>
        <dbReference type="ARBA" id="ARBA00051243"/>
    </source>
</evidence>
<protein>
    <recommendedName>
        <fullName evidence="18">Tyrosine-protein kinase</fullName>
        <ecNumber evidence="18">2.7.10.2</ecNumber>
    </recommendedName>
</protein>
<keyword evidence="10" id="KW-0472">Membrane</keyword>
<evidence type="ECO:0000313" key="23">
    <source>
        <dbReference type="Proteomes" id="UP000594260"/>
    </source>
</evidence>
<keyword evidence="12" id="KW-1053">Target membrane</keyword>
<evidence type="ECO:0000256" key="18">
    <source>
        <dbReference type="RuleBase" id="RU362096"/>
    </source>
</evidence>
<dbReference type="SUPFAM" id="SSF56112">
    <property type="entry name" value="Protein kinase-like (PK-like)"/>
    <property type="match status" value="1"/>
</dbReference>
<dbReference type="Pfam" id="PF00023">
    <property type="entry name" value="Ank"/>
    <property type="match status" value="1"/>
</dbReference>
<evidence type="ECO:0000256" key="6">
    <source>
        <dbReference type="ARBA" id="ARBA00022741"/>
    </source>
</evidence>
<organism evidence="22 23">
    <name type="scientific">Varroa destructor</name>
    <name type="common">Honeybee mite</name>
    <dbReference type="NCBI Taxonomy" id="109461"/>
    <lineage>
        <taxon>Eukaryota</taxon>
        <taxon>Metazoa</taxon>
        <taxon>Ecdysozoa</taxon>
        <taxon>Arthropoda</taxon>
        <taxon>Chelicerata</taxon>
        <taxon>Arachnida</taxon>
        <taxon>Acari</taxon>
        <taxon>Parasitiformes</taxon>
        <taxon>Mesostigmata</taxon>
        <taxon>Gamasina</taxon>
        <taxon>Dermanyssoidea</taxon>
        <taxon>Varroidae</taxon>
        <taxon>Varroa</taxon>
    </lineage>
</organism>
<dbReference type="GO" id="GO:0051130">
    <property type="term" value="P:positive regulation of cellular component organization"/>
    <property type="evidence" value="ECO:0007669"/>
    <property type="project" value="UniProtKB-ARBA"/>
</dbReference>
<evidence type="ECO:0000256" key="15">
    <source>
        <dbReference type="PROSITE-ProRule" id="PRU00023"/>
    </source>
</evidence>
<dbReference type="InterPro" id="IPR008266">
    <property type="entry name" value="Tyr_kinase_AS"/>
</dbReference>
<feature type="repeat" description="ANK" evidence="15">
    <location>
        <begin position="215"/>
        <end position="247"/>
    </location>
</feature>
<dbReference type="GO" id="GO:0044231">
    <property type="term" value="C:host cell presynaptic membrane"/>
    <property type="evidence" value="ECO:0007669"/>
    <property type="project" value="UniProtKB-KW"/>
</dbReference>
<keyword evidence="5 18" id="KW-0808">Transferase</keyword>
<sequence length="782" mass="87078">MGDSNGSPPIVSPPLTPQSERTAPTRIISPGARSLVESCQWFHGKMTRSQAEEVLRQNGGRNGQFLVRESGSSHGDFAISVVHNGSVVHYQVRRHGGDAFFSAGEAGPIIHGLEELIRYYEQPGQAGLVCSLQEMCKGQAPPHDTRRHGRTNLLHRATKSCNLSVVRELLQSDYNIDAKNQDGQTALHLACLEGEPKIALELLDRGASPNCLDGKGHTPLHYACREGYFHCVQHLLDHGASMTIYSLGSRWAPLHFAAYRGDEDIVRLLLDEGAPVRPRTKGEELPKDLVYRGQPELRPSLTKLLTERMDPVYQGYHREEWFHGSLLREEANALLEGSSDGAFLIRTSRRPGVPENTTVLSMAYNGEGKHFAVSRRNRFHFIDDGPFFDSLEALIEHYSRHNDGLPCTLRAPVRPVVGPVVSSSLPGWRTSLHAPLTPTAGASPNEPTRQFENASIIAREKLKLKENIGGGEFGSVYSGVWDSRSGSTQVAVKTLREEHSTPEKWKGFVHEVNMMLGLAHPCIVKLIGVCLGPPLMMVQELVELGSLIRYLQEQADTIEVQVDFPRWSQQIASGMSYLESRQLVHRDLAARNILLASRMQAKISDFGLSRAVQINDNNYHASTGGKWPLKWYAPEAVNFGSFSTASDVWSFGVTLWEMYSFGAEQPYGSMTGIQASGVTLICTRLFFHTTRYQRLGKSLKTFLKKTPLSEDQKRPNKPVASVLNFVETGSRLDQPIACPDWCYEIMLRCWSIEKDARPCFGDLAQMFAEQIPLHYIDNVVVV</sequence>
<dbReference type="InterPro" id="IPR017441">
    <property type="entry name" value="Protein_kinase_ATP_BS"/>
</dbReference>
<comment type="similarity">
    <text evidence="18">Belongs to the protein kinase superfamily. Tyr protein kinase family.</text>
</comment>
<evidence type="ECO:0000256" key="3">
    <source>
        <dbReference type="ARBA" id="ARBA00022483"/>
    </source>
</evidence>
<dbReference type="GO" id="GO:0004714">
    <property type="term" value="F:transmembrane receptor protein tyrosine kinase activity"/>
    <property type="evidence" value="ECO:0007669"/>
    <property type="project" value="UniProtKB-EC"/>
</dbReference>
<comment type="catalytic activity">
    <reaction evidence="14 18">
        <text>L-tyrosyl-[protein] + ATP = O-phospho-L-tyrosyl-[protein] + ADP + H(+)</text>
        <dbReference type="Rhea" id="RHEA:10596"/>
        <dbReference type="Rhea" id="RHEA-COMP:10136"/>
        <dbReference type="Rhea" id="RHEA-COMP:20101"/>
        <dbReference type="ChEBI" id="CHEBI:15378"/>
        <dbReference type="ChEBI" id="CHEBI:30616"/>
        <dbReference type="ChEBI" id="CHEBI:46858"/>
        <dbReference type="ChEBI" id="CHEBI:61978"/>
        <dbReference type="ChEBI" id="CHEBI:456216"/>
        <dbReference type="EC" id="2.7.10.2"/>
    </reaction>
</comment>
<dbReference type="GeneID" id="111252119"/>
<dbReference type="OrthoDB" id="67310at2759"/>
<dbReference type="InterPro" id="IPR020635">
    <property type="entry name" value="Tyr_kinase_cat_dom"/>
</dbReference>
<dbReference type="SMART" id="SM00252">
    <property type="entry name" value="SH2"/>
    <property type="match status" value="2"/>
</dbReference>
<dbReference type="PROSITE" id="PS50011">
    <property type="entry name" value="PROTEIN_KINASE_DOM"/>
    <property type="match status" value="1"/>
</dbReference>
<comment type="catalytic activity">
    <reaction evidence="13">
        <text>L-tyrosyl-[protein] + ATP = O-phospho-L-tyrosyl-[protein] + ADP + H(+)</text>
        <dbReference type="Rhea" id="RHEA:10596"/>
        <dbReference type="Rhea" id="RHEA-COMP:10136"/>
        <dbReference type="Rhea" id="RHEA-COMP:20101"/>
        <dbReference type="ChEBI" id="CHEBI:15378"/>
        <dbReference type="ChEBI" id="CHEBI:30616"/>
        <dbReference type="ChEBI" id="CHEBI:46858"/>
        <dbReference type="ChEBI" id="CHEBI:61978"/>
        <dbReference type="ChEBI" id="CHEBI:456216"/>
        <dbReference type="EC" id="2.7.10.1"/>
    </reaction>
</comment>
<keyword evidence="8 17" id="KW-0067">ATP-binding</keyword>
<evidence type="ECO:0000256" key="8">
    <source>
        <dbReference type="ARBA" id="ARBA00022840"/>
    </source>
</evidence>
<proteinExistence type="inferred from homology"/>
<feature type="domain" description="SH2" evidence="20">
    <location>
        <begin position="41"/>
        <end position="136"/>
    </location>
</feature>
<feature type="domain" description="SH2" evidence="20">
    <location>
        <begin position="321"/>
        <end position="413"/>
    </location>
</feature>
<dbReference type="GO" id="GO:0012505">
    <property type="term" value="C:endomembrane system"/>
    <property type="evidence" value="ECO:0007669"/>
    <property type="project" value="UniProtKB-SubCell"/>
</dbReference>
<dbReference type="Pfam" id="PF00017">
    <property type="entry name" value="SH2"/>
    <property type="match status" value="2"/>
</dbReference>
<keyword evidence="9" id="KW-0800">Toxin</keyword>
<dbReference type="RefSeq" id="XP_022665317.1">
    <property type="nucleotide sequence ID" value="XM_022809582.1"/>
</dbReference>
<evidence type="ECO:0000256" key="14">
    <source>
        <dbReference type="ARBA" id="ARBA00051245"/>
    </source>
</evidence>
<dbReference type="EnsemblMetazoa" id="XM_022809580">
    <property type="protein sequence ID" value="XP_022665315"/>
    <property type="gene ID" value="LOC111252119"/>
</dbReference>
<dbReference type="InterPro" id="IPR000719">
    <property type="entry name" value="Prot_kinase_dom"/>
</dbReference>
<dbReference type="OMA" id="RDPDYQN"/>
<evidence type="ECO:0000256" key="2">
    <source>
        <dbReference type="ARBA" id="ARBA00004308"/>
    </source>
</evidence>
<evidence type="ECO:0000256" key="7">
    <source>
        <dbReference type="ARBA" id="ARBA00022777"/>
    </source>
</evidence>
<dbReference type="GO" id="GO:0002009">
    <property type="term" value="P:morphogenesis of an epithelium"/>
    <property type="evidence" value="ECO:0007669"/>
    <property type="project" value="UniProtKB-ARBA"/>
</dbReference>
<evidence type="ECO:0000256" key="10">
    <source>
        <dbReference type="ARBA" id="ARBA00023136"/>
    </source>
</evidence>
<dbReference type="PROSITE" id="PS50088">
    <property type="entry name" value="ANK_REPEAT"/>
    <property type="match status" value="3"/>
</dbReference>
<evidence type="ECO:0000256" key="17">
    <source>
        <dbReference type="PROSITE-ProRule" id="PRU10141"/>
    </source>
</evidence>
<evidence type="ECO:0000256" key="9">
    <source>
        <dbReference type="ARBA" id="ARBA00023028"/>
    </source>
</evidence>
<dbReference type="InterPro" id="IPR000980">
    <property type="entry name" value="SH2"/>
</dbReference>
<dbReference type="FunCoup" id="A0A7M7KG27">
    <property type="interactions" value="133"/>
</dbReference>
<dbReference type="InterPro" id="IPR036770">
    <property type="entry name" value="Ankyrin_rpt-contain_sf"/>
</dbReference>